<dbReference type="eggNOG" id="ENOG5032VT8">
    <property type="taxonomic scope" value="Bacteria"/>
</dbReference>
<dbReference type="AlphaFoldDB" id="U2ZW54"/>
<feature type="transmembrane region" description="Helical" evidence="1">
    <location>
        <begin position="108"/>
        <end position="130"/>
    </location>
</feature>
<accession>U2ZW54</accession>
<dbReference type="EMBL" id="BATJ01000001">
    <property type="protein sequence ID" value="GAD65675.1"/>
    <property type="molecule type" value="Genomic_DNA"/>
</dbReference>
<sequence length="226" mass="24433">MIQSLLTLFAPMLLGAQLVLTLVLTKGEICPGQRGRIHKLLPALAILWLAIASIQIQAFLVVFALFYFYSQVQTKKTRERGPMWVMYLADGLAAGFVGAQIAGQATGAGMLAMLTMVLLLGGAFAHLLLTVARTRLQAFHRILPFSGVVAAMLIALIVLLHAYSLDEQALAVATQQILVGFAVMLTAIIVWCWHIFTSKTVNKVQLAVALVCVIGSAYINSGLFHL</sequence>
<evidence type="ECO:0000313" key="2">
    <source>
        <dbReference type="EMBL" id="GAD65675.1"/>
    </source>
</evidence>
<feature type="transmembrane region" description="Helical" evidence="1">
    <location>
        <begin position="204"/>
        <end position="224"/>
    </location>
</feature>
<gene>
    <name evidence="2" type="ORF">VPR01S_01_04490</name>
</gene>
<proteinExistence type="predicted"/>
<name>U2ZW54_VIBPR</name>
<organism evidence="2 3">
    <name type="scientific">Vibrio proteolyticus NBRC 13287</name>
    <dbReference type="NCBI Taxonomy" id="1219065"/>
    <lineage>
        <taxon>Bacteria</taxon>
        <taxon>Pseudomonadati</taxon>
        <taxon>Pseudomonadota</taxon>
        <taxon>Gammaproteobacteria</taxon>
        <taxon>Vibrionales</taxon>
        <taxon>Vibrionaceae</taxon>
        <taxon>Vibrio</taxon>
    </lineage>
</organism>
<dbReference type="Proteomes" id="UP000016570">
    <property type="component" value="Unassembled WGS sequence"/>
</dbReference>
<feature type="transmembrane region" description="Helical" evidence="1">
    <location>
        <begin position="45"/>
        <end position="69"/>
    </location>
</feature>
<reference evidence="2 3" key="1">
    <citation type="submission" date="2013-09" db="EMBL/GenBank/DDBJ databases">
        <title>Whole genome shotgun sequence of Vibrio proteolyticus NBRC 13287.</title>
        <authorList>
            <person name="Isaki S."/>
            <person name="Hosoyama A."/>
            <person name="Numata M."/>
            <person name="Hashimoto M."/>
            <person name="Hosoyama Y."/>
            <person name="Tsuchikane K."/>
            <person name="Noguchi M."/>
            <person name="Hirakata S."/>
            <person name="Ichikawa N."/>
            <person name="Ohji S."/>
            <person name="Yamazoe A."/>
            <person name="Fujita N."/>
        </authorList>
    </citation>
    <scope>NUCLEOTIDE SEQUENCE [LARGE SCALE GENOMIC DNA]</scope>
    <source>
        <strain evidence="2 3">NBRC 13287</strain>
    </source>
</reference>
<protein>
    <submittedName>
        <fullName evidence="2">Uncharacterized protein</fullName>
    </submittedName>
</protein>
<evidence type="ECO:0000313" key="3">
    <source>
        <dbReference type="Proteomes" id="UP000016570"/>
    </source>
</evidence>
<keyword evidence="1" id="KW-0472">Membrane</keyword>
<dbReference type="STRING" id="1219065.VPR01S_01_04490"/>
<keyword evidence="3" id="KW-1185">Reference proteome</keyword>
<comment type="caution">
    <text evidence="2">The sequence shown here is derived from an EMBL/GenBank/DDBJ whole genome shotgun (WGS) entry which is preliminary data.</text>
</comment>
<feature type="transmembrane region" description="Helical" evidence="1">
    <location>
        <begin position="81"/>
        <end position="102"/>
    </location>
</feature>
<feature type="transmembrane region" description="Helical" evidence="1">
    <location>
        <begin position="169"/>
        <end position="192"/>
    </location>
</feature>
<keyword evidence="1" id="KW-0812">Transmembrane</keyword>
<keyword evidence="1" id="KW-1133">Transmembrane helix</keyword>
<dbReference type="RefSeq" id="WP_021703667.1">
    <property type="nucleotide sequence ID" value="NZ_BATJ01000001.1"/>
</dbReference>
<evidence type="ECO:0000256" key="1">
    <source>
        <dbReference type="SAM" id="Phobius"/>
    </source>
</evidence>
<feature type="transmembrane region" description="Helical" evidence="1">
    <location>
        <begin position="142"/>
        <end position="163"/>
    </location>
</feature>